<feature type="compositionally biased region" description="Acidic residues" evidence="1">
    <location>
        <begin position="357"/>
        <end position="367"/>
    </location>
</feature>
<sequence>MYIQDIPKNSKFWVVRSGDGGMFYDHFVHNSIAAIGHIDAMEFSNQTLSNKEEVIKLVHNYKNTLLEKKETLASASNKAGQVLRFINEMSVGDIIITLDAKRIIVGKITSNPYKDIESVTLLNVDGTTDEKLLKFSLRRNVEWGKTQFRDKLPLAINNSFRANQTVFSANEYWKELNHWLSVAFISDNEAYISSRIEQTEGINNLDIAQYSIIINKIEAIAQTIADNDNLDFDNKELLALFENTYKELRKNRTFTVTTQQVFLSPGDLWAKTSGSRKKSLLVVCTFLIMFNIEPSFADDKDKIFFDNNYESISLLIKKVKNDENFEEVKSGLALKVPAQKLNKKYKPANPQKKCYDDDVEPDDFEGI</sequence>
<name>A0A379TL87_SALER</name>
<dbReference type="AlphaFoldDB" id="A0A379TL87"/>
<protein>
    <submittedName>
        <fullName evidence="2">Uncharacterized protein</fullName>
    </submittedName>
</protein>
<proteinExistence type="predicted"/>
<evidence type="ECO:0000313" key="3">
    <source>
        <dbReference type="Proteomes" id="UP000255443"/>
    </source>
</evidence>
<feature type="region of interest" description="Disordered" evidence="1">
    <location>
        <begin position="347"/>
        <end position="367"/>
    </location>
</feature>
<gene>
    <name evidence="2" type="ORF">NCTC7303_03709</name>
</gene>
<evidence type="ECO:0000313" key="2">
    <source>
        <dbReference type="EMBL" id="SUG51372.1"/>
    </source>
</evidence>
<dbReference type="EMBL" id="UGXC01000003">
    <property type="protein sequence ID" value="SUG51372.1"/>
    <property type="molecule type" value="Genomic_DNA"/>
</dbReference>
<dbReference type="Proteomes" id="UP000255443">
    <property type="component" value="Unassembled WGS sequence"/>
</dbReference>
<organism evidence="2 3">
    <name type="scientific">Salmonella enterica subsp. arizonae</name>
    <dbReference type="NCBI Taxonomy" id="59203"/>
    <lineage>
        <taxon>Bacteria</taxon>
        <taxon>Pseudomonadati</taxon>
        <taxon>Pseudomonadota</taxon>
        <taxon>Gammaproteobacteria</taxon>
        <taxon>Enterobacterales</taxon>
        <taxon>Enterobacteriaceae</taxon>
        <taxon>Salmonella</taxon>
    </lineage>
</organism>
<evidence type="ECO:0000256" key="1">
    <source>
        <dbReference type="SAM" id="MobiDB-lite"/>
    </source>
</evidence>
<reference evidence="2 3" key="1">
    <citation type="submission" date="2018-06" db="EMBL/GenBank/DDBJ databases">
        <authorList>
            <consortium name="Pathogen Informatics"/>
            <person name="Doyle S."/>
        </authorList>
    </citation>
    <scope>NUCLEOTIDE SEQUENCE [LARGE SCALE GENOMIC DNA]</scope>
    <source>
        <strain evidence="2 3">NCTC7303</strain>
    </source>
</reference>
<accession>A0A379TL87</accession>